<dbReference type="STRING" id="29435.SAMN05216588_12841"/>
<dbReference type="PANTHER" id="PTHR33337">
    <property type="entry name" value="GFA DOMAIN-CONTAINING PROTEIN"/>
    <property type="match status" value="1"/>
</dbReference>
<keyword evidence="3" id="KW-0862">Zinc</keyword>
<sequence length="141" mass="15555">MSHVPSYTGGCLCGQVRFSVRGEFRDPHTCSCEQCQRHSGALTLAWVELDKSQLEWTGPCGEPKLWRSSEATCRAFCPHCGSTLGAIDDGATMALALGVFDALTDRLAPQFHSFSEHRPCWWSVHSQTPMTESDPTQGHSR</sequence>
<evidence type="ECO:0000313" key="6">
    <source>
        <dbReference type="EMBL" id="SDI90971.1"/>
    </source>
</evidence>
<dbReference type="RefSeq" id="WP_084308626.1">
    <property type="nucleotide sequence ID" value="NZ_FNDG01000028.1"/>
</dbReference>
<dbReference type="EMBL" id="FNDG01000028">
    <property type="protein sequence ID" value="SDI90971.1"/>
    <property type="molecule type" value="Genomic_DNA"/>
</dbReference>
<dbReference type="SUPFAM" id="SSF51316">
    <property type="entry name" value="Mss4-like"/>
    <property type="match status" value="1"/>
</dbReference>
<evidence type="ECO:0000313" key="7">
    <source>
        <dbReference type="Proteomes" id="UP000198606"/>
    </source>
</evidence>
<name>A0A1G8PEI3_9GAMM</name>
<evidence type="ECO:0000259" key="5">
    <source>
        <dbReference type="PROSITE" id="PS51891"/>
    </source>
</evidence>
<dbReference type="Gene3D" id="3.90.1590.10">
    <property type="entry name" value="glutathione-dependent formaldehyde- activating enzyme (gfa)"/>
    <property type="match status" value="1"/>
</dbReference>
<dbReference type="GO" id="GO:0016846">
    <property type="term" value="F:carbon-sulfur lyase activity"/>
    <property type="evidence" value="ECO:0007669"/>
    <property type="project" value="InterPro"/>
</dbReference>
<dbReference type="InterPro" id="IPR006913">
    <property type="entry name" value="CENP-V/GFA"/>
</dbReference>
<comment type="similarity">
    <text evidence="1">Belongs to the Gfa family.</text>
</comment>
<protein>
    <submittedName>
        <fullName evidence="6">Uncharacterized conserved protein</fullName>
    </submittedName>
</protein>
<evidence type="ECO:0000256" key="1">
    <source>
        <dbReference type="ARBA" id="ARBA00005495"/>
    </source>
</evidence>
<dbReference type="Proteomes" id="UP000198606">
    <property type="component" value="Unassembled WGS sequence"/>
</dbReference>
<evidence type="ECO:0000256" key="4">
    <source>
        <dbReference type="ARBA" id="ARBA00023239"/>
    </source>
</evidence>
<keyword evidence="2" id="KW-0479">Metal-binding</keyword>
<feature type="domain" description="CENP-V/GFA" evidence="5">
    <location>
        <begin position="7"/>
        <end position="123"/>
    </location>
</feature>
<dbReference type="GO" id="GO:0046872">
    <property type="term" value="F:metal ion binding"/>
    <property type="evidence" value="ECO:0007669"/>
    <property type="project" value="UniProtKB-KW"/>
</dbReference>
<reference evidence="6 7" key="1">
    <citation type="submission" date="2016-10" db="EMBL/GenBank/DDBJ databases">
        <authorList>
            <person name="de Groot N.N."/>
        </authorList>
    </citation>
    <scope>NUCLEOTIDE SEQUENCE [LARGE SCALE GENOMIC DNA]</scope>
    <source>
        <strain evidence="6 7">LMG 18387</strain>
    </source>
</reference>
<organism evidence="6 7">
    <name type="scientific">Phytopseudomonas flavescens</name>
    <dbReference type="NCBI Taxonomy" id="29435"/>
    <lineage>
        <taxon>Bacteria</taxon>
        <taxon>Pseudomonadati</taxon>
        <taxon>Pseudomonadota</taxon>
        <taxon>Gammaproteobacteria</taxon>
        <taxon>Pseudomonadales</taxon>
        <taxon>Pseudomonadaceae</taxon>
        <taxon>Phytopseudomonas</taxon>
    </lineage>
</organism>
<keyword evidence="4" id="KW-0456">Lyase</keyword>
<dbReference type="Pfam" id="PF04828">
    <property type="entry name" value="GFA"/>
    <property type="match status" value="1"/>
</dbReference>
<dbReference type="PROSITE" id="PS51891">
    <property type="entry name" value="CENP_V_GFA"/>
    <property type="match status" value="1"/>
</dbReference>
<dbReference type="InterPro" id="IPR011057">
    <property type="entry name" value="Mss4-like_sf"/>
</dbReference>
<evidence type="ECO:0000256" key="3">
    <source>
        <dbReference type="ARBA" id="ARBA00022833"/>
    </source>
</evidence>
<dbReference type="PANTHER" id="PTHR33337:SF40">
    <property type="entry name" value="CENP-V_GFA DOMAIN-CONTAINING PROTEIN-RELATED"/>
    <property type="match status" value="1"/>
</dbReference>
<proteinExistence type="inferred from homology"/>
<dbReference type="AlphaFoldDB" id="A0A1G8PEI3"/>
<gene>
    <name evidence="6" type="ORF">SAMN05216588_12841</name>
</gene>
<evidence type="ECO:0000256" key="2">
    <source>
        <dbReference type="ARBA" id="ARBA00022723"/>
    </source>
</evidence>
<accession>A0A1G8PEI3</accession>